<dbReference type="PANTHER" id="PTHR12901">
    <property type="entry name" value="SPERM PROTEIN HOMOLOG"/>
    <property type="match status" value="1"/>
</dbReference>
<dbReference type="InterPro" id="IPR044996">
    <property type="entry name" value="COQ10-like"/>
</dbReference>
<evidence type="ECO:0000313" key="3">
    <source>
        <dbReference type="EMBL" id="ABQ29567.1"/>
    </source>
</evidence>
<dbReference type="CDD" id="cd07813">
    <property type="entry name" value="COQ10p_like"/>
    <property type="match status" value="1"/>
</dbReference>
<accession>A5FVD5</accession>
<comment type="similarity">
    <text evidence="1">Belongs to the ribosome association toxin RatA family.</text>
</comment>
<dbReference type="InterPro" id="IPR023393">
    <property type="entry name" value="START-like_dom_sf"/>
</dbReference>
<protein>
    <submittedName>
        <fullName evidence="3">Cyclase/dehydrase</fullName>
    </submittedName>
</protein>
<dbReference type="KEGG" id="acr:Acry_0340"/>
<evidence type="ECO:0000313" key="4">
    <source>
        <dbReference type="Proteomes" id="UP000000245"/>
    </source>
</evidence>
<dbReference type="Proteomes" id="UP000000245">
    <property type="component" value="Chromosome"/>
</dbReference>
<dbReference type="EMBL" id="CP000697">
    <property type="protein sequence ID" value="ABQ29567.1"/>
    <property type="molecule type" value="Genomic_DNA"/>
</dbReference>
<organism evidence="3 4">
    <name type="scientific">Acidiphilium cryptum (strain JF-5)</name>
    <dbReference type="NCBI Taxonomy" id="349163"/>
    <lineage>
        <taxon>Bacteria</taxon>
        <taxon>Pseudomonadati</taxon>
        <taxon>Pseudomonadota</taxon>
        <taxon>Alphaproteobacteria</taxon>
        <taxon>Acetobacterales</taxon>
        <taxon>Acidocellaceae</taxon>
        <taxon>Acidiphilium</taxon>
    </lineage>
</organism>
<evidence type="ECO:0000256" key="1">
    <source>
        <dbReference type="ARBA" id="ARBA00008918"/>
    </source>
</evidence>
<dbReference type="Pfam" id="PF03364">
    <property type="entry name" value="Polyketide_cyc"/>
    <property type="match status" value="1"/>
</dbReference>
<keyword evidence="4" id="KW-1185">Reference proteome</keyword>
<name>A5FVD5_ACICJ</name>
<dbReference type="HOGENOM" id="CLU_079653_3_0_5"/>
<dbReference type="InterPro" id="IPR005031">
    <property type="entry name" value="COQ10_START"/>
</dbReference>
<dbReference type="AlphaFoldDB" id="A5FVD5"/>
<dbReference type="PANTHER" id="PTHR12901:SF10">
    <property type="entry name" value="COENZYME Q-BINDING PROTEIN COQ10, MITOCHONDRIAL"/>
    <property type="match status" value="1"/>
</dbReference>
<dbReference type="Gene3D" id="3.30.530.20">
    <property type="match status" value="1"/>
</dbReference>
<dbReference type="SUPFAM" id="SSF55961">
    <property type="entry name" value="Bet v1-like"/>
    <property type="match status" value="1"/>
</dbReference>
<reference evidence="3 4" key="1">
    <citation type="submission" date="2007-05" db="EMBL/GenBank/DDBJ databases">
        <title>Complete sequence of chromosome of Acidiphilium cryptum JF-5.</title>
        <authorList>
            <consortium name="US DOE Joint Genome Institute"/>
            <person name="Copeland A."/>
            <person name="Lucas S."/>
            <person name="Lapidus A."/>
            <person name="Barry K."/>
            <person name="Detter J.C."/>
            <person name="Glavina del Rio T."/>
            <person name="Hammon N."/>
            <person name="Israni S."/>
            <person name="Dalin E."/>
            <person name="Tice H."/>
            <person name="Pitluck S."/>
            <person name="Sims D."/>
            <person name="Brettin T."/>
            <person name="Bruce D."/>
            <person name="Han C."/>
            <person name="Schmutz J."/>
            <person name="Larimer F."/>
            <person name="Land M."/>
            <person name="Hauser L."/>
            <person name="Kyrpides N."/>
            <person name="Kim E."/>
            <person name="Magnuson T."/>
            <person name="Richardson P."/>
        </authorList>
    </citation>
    <scope>NUCLEOTIDE SEQUENCE [LARGE SCALE GENOMIC DNA]</scope>
    <source>
        <strain evidence="3 4">JF-5</strain>
    </source>
</reference>
<sequence length="148" mass="16785">MASCRIERRLAIPVAAAYDLIADIESYPRFVPFWLSATILERTARRMTVRQAVSIMGLRMDFVSAATLDPPHRIAIRSASHPFRDFALSWSLREMRPAATLIRAELAVEFDSRPLDAMASRLVPVLLWRVVAAFEREARGRAAHPARR</sequence>
<proteinExistence type="inferred from homology"/>
<dbReference type="GO" id="GO:0048039">
    <property type="term" value="F:ubiquinone binding"/>
    <property type="evidence" value="ECO:0007669"/>
    <property type="project" value="InterPro"/>
</dbReference>
<gene>
    <name evidence="3" type="ordered locus">Acry_0340</name>
</gene>
<dbReference type="RefSeq" id="WP_007422462.1">
    <property type="nucleotide sequence ID" value="NC_009484.1"/>
</dbReference>
<dbReference type="GO" id="GO:0045333">
    <property type="term" value="P:cellular respiration"/>
    <property type="evidence" value="ECO:0007669"/>
    <property type="project" value="InterPro"/>
</dbReference>
<dbReference type="STRING" id="349163.Acry_0340"/>
<evidence type="ECO:0000259" key="2">
    <source>
        <dbReference type="Pfam" id="PF03364"/>
    </source>
</evidence>
<dbReference type="eggNOG" id="COG2867">
    <property type="taxonomic scope" value="Bacteria"/>
</dbReference>
<feature type="domain" description="Coenzyme Q-binding protein COQ10 START" evidence="2">
    <location>
        <begin position="11"/>
        <end position="134"/>
    </location>
</feature>